<feature type="domain" description="CoA carboxyltransferase N-terminal" evidence="6">
    <location>
        <begin position="31"/>
        <end position="292"/>
    </location>
</feature>
<dbReference type="AlphaFoldDB" id="A0AB74TNC7"/>
<dbReference type="Pfam" id="PF01039">
    <property type="entry name" value="Carboxyl_trans"/>
    <property type="match status" value="1"/>
</dbReference>
<keyword evidence="5" id="KW-0547">Nucleotide-binding</keyword>
<evidence type="ECO:0000256" key="3">
    <source>
        <dbReference type="ARBA" id="ARBA00022771"/>
    </source>
</evidence>
<dbReference type="InterPro" id="IPR011762">
    <property type="entry name" value="COA_CT_N"/>
</dbReference>
<keyword evidence="2 5" id="KW-0808">Transferase</keyword>
<dbReference type="GO" id="GO:0016743">
    <property type="term" value="F:carboxyl- or carbamoyltransferase activity"/>
    <property type="evidence" value="ECO:0007669"/>
    <property type="project" value="UniProtKB-UniRule"/>
</dbReference>
<evidence type="ECO:0000256" key="1">
    <source>
        <dbReference type="ARBA" id="ARBA00022516"/>
    </source>
</evidence>
<comment type="cofactor">
    <cofactor evidence="5">
        <name>Zn(2+)</name>
        <dbReference type="ChEBI" id="CHEBI:29105"/>
    </cofactor>
    <text evidence="5">Binds 1 zinc ion per subunit.</text>
</comment>
<organism evidence="7">
    <name type="scientific">Dolosigranulum savutiense</name>
    <dbReference type="NCBI Taxonomy" id="3110288"/>
    <lineage>
        <taxon>Bacteria</taxon>
        <taxon>Bacillati</taxon>
        <taxon>Bacillota</taxon>
        <taxon>Bacilli</taxon>
        <taxon>Lactobacillales</taxon>
        <taxon>Carnobacteriaceae</taxon>
        <taxon>Dolosigranulum</taxon>
    </lineage>
</organism>
<evidence type="ECO:0000313" key="7">
    <source>
        <dbReference type="EMBL" id="XBC47866.1"/>
    </source>
</evidence>
<keyword evidence="3 5" id="KW-0863">Zinc-finger</keyword>
<evidence type="ECO:0000256" key="2">
    <source>
        <dbReference type="ARBA" id="ARBA00022679"/>
    </source>
</evidence>
<evidence type="ECO:0000259" key="6">
    <source>
        <dbReference type="PROSITE" id="PS50980"/>
    </source>
</evidence>
<proteinExistence type="inferred from homology"/>
<evidence type="ECO:0000313" key="8">
    <source>
        <dbReference type="EMBL" id="XBC52312.1"/>
    </source>
</evidence>
<dbReference type="InterPro" id="IPR000438">
    <property type="entry name" value="Acetyl_CoA_COase_Trfase_b_su"/>
</dbReference>
<dbReference type="PANTHER" id="PTHR42995:SF5">
    <property type="entry name" value="ACETYL-COENZYME A CARBOXYLASE CARBOXYL TRANSFERASE SUBUNIT BETA, CHLOROPLASTIC"/>
    <property type="match status" value="1"/>
</dbReference>
<feature type="binding site" evidence="5">
    <location>
        <position position="35"/>
    </location>
    <ligand>
        <name>Zn(2+)</name>
        <dbReference type="ChEBI" id="CHEBI:29105"/>
    </ligand>
</feature>
<reference evidence="7" key="1">
    <citation type="submission" date="2023-12" db="EMBL/GenBank/DDBJ databases">
        <title>Dolosigranulum savutii sp. nov. isolated from human upper respiratory samples collected in Botswana.</title>
        <authorList>
            <person name="Kelly M.S."/>
        </authorList>
    </citation>
    <scope>NUCLEOTIDE SEQUENCE</scope>
    <source>
        <strain evidence="8">MSK211</strain>
        <strain evidence="7">MSK312</strain>
    </source>
</reference>
<dbReference type="GO" id="GO:0003989">
    <property type="term" value="F:acetyl-CoA carboxylase activity"/>
    <property type="evidence" value="ECO:0007669"/>
    <property type="project" value="InterPro"/>
</dbReference>
<dbReference type="InterPro" id="IPR034733">
    <property type="entry name" value="AcCoA_carboxyl_beta"/>
</dbReference>
<dbReference type="PRINTS" id="PR01070">
    <property type="entry name" value="ACCCTRFRASEB"/>
</dbReference>
<dbReference type="GO" id="GO:0009317">
    <property type="term" value="C:acetyl-CoA carboxylase complex"/>
    <property type="evidence" value="ECO:0007669"/>
    <property type="project" value="InterPro"/>
</dbReference>
<evidence type="ECO:0000256" key="4">
    <source>
        <dbReference type="ARBA" id="ARBA00023098"/>
    </source>
</evidence>
<dbReference type="RefSeq" id="WP_347297923.1">
    <property type="nucleotide sequence ID" value="NZ_CP142434.1"/>
</dbReference>
<dbReference type="GO" id="GO:2001295">
    <property type="term" value="P:malonyl-CoA biosynthetic process"/>
    <property type="evidence" value="ECO:0007669"/>
    <property type="project" value="UniProtKB-UniRule"/>
</dbReference>
<gene>
    <name evidence="5 7" type="primary">accD</name>
    <name evidence="8" type="ORF">VUQ07_04375</name>
    <name evidence="7" type="ORF">VUQ09_00255</name>
</gene>
<comment type="caution">
    <text evidence="5">Lacks conserved residue(s) required for the propagation of feature annotation.</text>
</comment>
<keyword evidence="4 5" id="KW-0443">Lipid metabolism</keyword>
<protein>
    <recommendedName>
        <fullName evidence="5">Acetyl-coenzyme A carboxylase carboxyl transferase subunit beta</fullName>
        <shortName evidence="5">ACCase subunit beta</shortName>
        <shortName evidence="5">Acetyl-CoA carboxylase carboxyltransferase subunit beta</shortName>
        <ecNumber evidence="5">2.1.3.15</ecNumber>
    </recommendedName>
</protein>
<dbReference type="EMBL" id="CP142434">
    <property type="protein sequence ID" value="XBC47866.1"/>
    <property type="molecule type" value="Genomic_DNA"/>
</dbReference>
<dbReference type="GO" id="GO:0006633">
    <property type="term" value="P:fatty acid biosynthetic process"/>
    <property type="evidence" value="ECO:0007669"/>
    <property type="project" value="UniProtKB-KW"/>
</dbReference>
<dbReference type="GO" id="GO:0005524">
    <property type="term" value="F:ATP binding"/>
    <property type="evidence" value="ECO:0007669"/>
    <property type="project" value="UniProtKB-KW"/>
</dbReference>
<feature type="binding site" evidence="5">
    <location>
        <position position="51"/>
    </location>
    <ligand>
        <name>Zn(2+)</name>
        <dbReference type="ChEBI" id="CHEBI:29105"/>
    </ligand>
</feature>
<comment type="pathway">
    <text evidence="5">Lipid metabolism; malonyl-CoA biosynthesis; malonyl-CoA from acetyl-CoA: step 1/1.</text>
</comment>
<accession>A0AB74TNC7</accession>
<keyword evidence="7" id="KW-0436">Ligase</keyword>
<dbReference type="EMBL" id="CP142436">
    <property type="protein sequence ID" value="XBC52312.1"/>
    <property type="molecule type" value="Genomic_DNA"/>
</dbReference>
<comment type="catalytic activity">
    <reaction evidence="5">
        <text>N(6)-carboxybiotinyl-L-lysyl-[protein] + acetyl-CoA = N(6)-biotinyl-L-lysyl-[protein] + malonyl-CoA</text>
        <dbReference type="Rhea" id="RHEA:54728"/>
        <dbReference type="Rhea" id="RHEA-COMP:10505"/>
        <dbReference type="Rhea" id="RHEA-COMP:10506"/>
        <dbReference type="ChEBI" id="CHEBI:57288"/>
        <dbReference type="ChEBI" id="CHEBI:57384"/>
        <dbReference type="ChEBI" id="CHEBI:83144"/>
        <dbReference type="ChEBI" id="CHEBI:83145"/>
        <dbReference type="EC" id="2.1.3.15"/>
    </reaction>
</comment>
<dbReference type="Gene3D" id="3.90.226.10">
    <property type="entry name" value="2-enoyl-CoA Hydratase, Chain A, domain 1"/>
    <property type="match status" value="1"/>
</dbReference>
<keyword evidence="5" id="KW-0862">Zinc</keyword>
<comment type="function">
    <text evidence="5">Component of the acetyl coenzyme A carboxylase (ACC) complex. Biotin carboxylase (BC) catalyzes the carboxylation of biotin on its carrier protein (BCCP) and then the CO(2) group is transferred by the transcarboxylase to acetyl-CoA to form malonyl-CoA.</text>
</comment>
<dbReference type="HAMAP" id="MF_01395">
    <property type="entry name" value="AcetylCoA_CT_beta"/>
    <property type="match status" value="1"/>
</dbReference>
<feature type="binding site" evidence="5">
    <location>
        <position position="38"/>
    </location>
    <ligand>
        <name>Zn(2+)</name>
        <dbReference type="ChEBI" id="CHEBI:29105"/>
    </ligand>
</feature>
<keyword evidence="5" id="KW-0479">Metal-binding</keyword>
<dbReference type="InterPro" id="IPR029045">
    <property type="entry name" value="ClpP/crotonase-like_dom_sf"/>
</dbReference>
<keyword evidence="5" id="KW-0067">ATP-binding</keyword>
<keyword evidence="5" id="KW-0963">Cytoplasm</keyword>
<keyword evidence="1 5" id="KW-0444">Lipid biosynthesis</keyword>
<comment type="subunit">
    <text evidence="5">Acetyl-CoA carboxylase is a heterohexamer composed of biotin carboxyl carrier protein (AccB), biotin carboxylase (AccC) and two subunits each of ACCase subunit alpha (AccA) and ACCase subunit beta (AccD).</text>
</comment>
<keyword evidence="5" id="KW-0275">Fatty acid biosynthesis</keyword>
<feature type="binding site" evidence="5">
    <location>
        <position position="56"/>
    </location>
    <ligand>
        <name>Zn(2+)</name>
        <dbReference type="ChEBI" id="CHEBI:29105"/>
    </ligand>
</feature>
<comment type="similarity">
    <text evidence="5">Belongs to the AccD/PCCB family.</text>
</comment>
<dbReference type="SUPFAM" id="SSF52096">
    <property type="entry name" value="ClpP/crotonase"/>
    <property type="match status" value="1"/>
</dbReference>
<keyword evidence="5" id="KW-0276">Fatty acid metabolism</keyword>
<dbReference type="EC" id="2.1.3.15" evidence="5"/>
<dbReference type="NCBIfam" id="TIGR00515">
    <property type="entry name" value="accD"/>
    <property type="match status" value="1"/>
</dbReference>
<comment type="subcellular location">
    <subcellularLocation>
        <location evidence="5">Cytoplasm</location>
    </subcellularLocation>
</comment>
<dbReference type="PROSITE" id="PS50980">
    <property type="entry name" value="COA_CT_NTER"/>
    <property type="match status" value="1"/>
</dbReference>
<sequence>MGLFRKRKGIKLNKILEEKDQERLAHVPDDLVERCPSCRKMLLHKQIETDCCCPNCGYHMHFAAYDRIEWLVDAGSFSEWEATLQTNNPLDFPRYAEKMAQQREKTGLNEAVITGRALINKQAVAIGVMDSRYIMASMGTIVGEKITRLFERAIAQQLPVVLYIASGGARMQEGILSLMQMAKISQAVQQHNQAGLFYLPILTHPTTGGVTASFAMQGDLILAEPEATVGFAGRRVIEQTIKAKLPLDFQTAERVMKTGFIDQIVPRDQQIQVISHLLAIHGQKGSVVDESL</sequence>
<dbReference type="GO" id="GO:0008270">
    <property type="term" value="F:zinc ion binding"/>
    <property type="evidence" value="ECO:0007669"/>
    <property type="project" value="UniProtKB-UniRule"/>
</dbReference>
<name>A0AB74TNC7_9LACT</name>
<dbReference type="PANTHER" id="PTHR42995">
    <property type="entry name" value="ACETYL-COENZYME A CARBOXYLASE CARBOXYL TRANSFERASE SUBUNIT BETA, CHLOROPLASTIC"/>
    <property type="match status" value="1"/>
</dbReference>
<evidence type="ECO:0000256" key="5">
    <source>
        <dbReference type="HAMAP-Rule" id="MF_01395"/>
    </source>
</evidence>